<organism evidence="1 2">
    <name type="scientific">Brachionus plicatilis</name>
    <name type="common">Marine rotifer</name>
    <name type="synonym">Brachionus muelleri</name>
    <dbReference type="NCBI Taxonomy" id="10195"/>
    <lineage>
        <taxon>Eukaryota</taxon>
        <taxon>Metazoa</taxon>
        <taxon>Spiralia</taxon>
        <taxon>Gnathifera</taxon>
        <taxon>Rotifera</taxon>
        <taxon>Eurotatoria</taxon>
        <taxon>Monogononta</taxon>
        <taxon>Pseudotrocha</taxon>
        <taxon>Ploima</taxon>
        <taxon>Brachionidae</taxon>
        <taxon>Brachionus</taxon>
    </lineage>
</organism>
<accession>A0A3M7T060</accession>
<protein>
    <submittedName>
        <fullName evidence="1">Uncharacterized protein</fullName>
    </submittedName>
</protein>
<proteinExistence type="predicted"/>
<evidence type="ECO:0000313" key="1">
    <source>
        <dbReference type="EMBL" id="RNA41424.1"/>
    </source>
</evidence>
<name>A0A3M7T060_BRAPC</name>
<evidence type="ECO:0000313" key="2">
    <source>
        <dbReference type="Proteomes" id="UP000276133"/>
    </source>
</evidence>
<sequence>MKISNCLITWVLRDYDPIEPQAINSTNNLKYFIQKLNSNLIFIRNATYSNIDSNMHIRFHH</sequence>
<dbReference type="Proteomes" id="UP000276133">
    <property type="component" value="Unassembled WGS sequence"/>
</dbReference>
<dbReference type="AlphaFoldDB" id="A0A3M7T060"/>
<keyword evidence="2" id="KW-1185">Reference proteome</keyword>
<dbReference type="EMBL" id="REGN01000505">
    <property type="protein sequence ID" value="RNA41424.1"/>
    <property type="molecule type" value="Genomic_DNA"/>
</dbReference>
<reference evidence="1 2" key="1">
    <citation type="journal article" date="2018" name="Sci. Rep.">
        <title>Genomic signatures of local adaptation to the degree of environmental predictability in rotifers.</title>
        <authorList>
            <person name="Franch-Gras L."/>
            <person name="Hahn C."/>
            <person name="Garcia-Roger E.M."/>
            <person name="Carmona M.J."/>
            <person name="Serra M."/>
            <person name="Gomez A."/>
        </authorList>
    </citation>
    <scope>NUCLEOTIDE SEQUENCE [LARGE SCALE GENOMIC DNA]</scope>
    <source>
        <strain evidence="1">HYR1</strain>
    </source>
</reference>
<gene>
    <name evidence="1" type="ORF">BpHYR1_053058</name>
</gene>
<comment type="caution">
    <text evidence="1">The sequence shown here is derived from an EMBL/GenBank/DDBJ whole genome shotgun (WGS) entry which is preliminary data.</text>
</comment>